<dbReference type="EC" id="5.6.2.4" evidence="12"/>
<dbReference type="Pfam" id="PF13361">
    <property type="entry name" value="UvrD_C"/>
    <property type="match status" value="1"/>
</dbReference>
<dbReference type="Gene3D" id="3.40.50.300">
    <property type="entry name" value="P-loop containing nucleotide triphosphate hydrolases"/>
    <property type="match status" value="4"/>
</dbReference>
<keyword evidence="20" id="KW-1185">Reference proteome</keyword>
<evidence type="ECO:0000256" key="6">
    <source>
        <dbReference type="ARBA" id="ARBA00022839"/>
    </source>
</evidence>
<evidence type="ECO:0000256" key="8">
    <source>
        <dbReference type="ARBA" id="ARBA00023125"/>
    </source>
</evidence>
<evidence type="ECO:0000256" key="4">
    <source>
        <dbReference type="ARBA" id="ARBA00022801"/>
    </source>
</evidence>
<proteinExistence type="predicted"/>
<evidence type="ECO:0000256" key="12">
    <source>
        <dbReference type="ARBA" id="ARBA00034808"/>
    </source>
</evidence>
<dbReference type="Gene3D" id="3.90.320.10">
    <property type="match status" value="1"/>
</dbReference>
<keyword evidence="7 15" id="KW-0067">ATP-binding</keyword>
<keyword evidence="1" id="KW-0540">Nuclease</keyword>
<dbReference type="InterPro" id="IPR011335">
    <property type="entry name" value="Restrct_endonuc-II-like"/>
</dbReference>
<keyword evidence="4 15" id="KW-0378">Hydrolase</keyword>
<dbReference type="InterPro" id="IPR014017">
    <property type="entry name" value="DNA_helicase_UvrD-like_C"/>
</dbReference>
<dbReference type="Pfam" id="PF12705">
    <property type="entry name" value="PDDEXK_1"/>
    <property type="match status" value="1"/>
</dbReference>
<dbReference type="EMBL" id="JBHRSV010000016">
    <property type="protein sequence ID" value="MFC2926216.1"/>
    <property type="molecule type" value="Genomic_DNA"/>
</dbReference>
<feature type="domain" description="UvrD-like helicase ATP-binding" evidence="17">
    <location>
        <begin position="5"/>
        <end position="482"/>
    </location>
</feature>
<evidence type="ECO:0000256" key="13">
    <source>
        <dbReference type="ARBA" id="ARBA00034923"/>
    </source>
</evidence>
<keyword evidence="8" id="KW-0238">DNA-binding</keyword>
<dbReference type="InterPro" id="IPR027417">
    <property type="entry name" value="P-loop_NTPase"/>
</dbReference>
<evidence type="ECO:0000313" key="20">
    <source>
        <dbReference type="Proteomes" id="UP001595379"/>
    </source>
</evidence>
<dbReference type="NCBIfam" id="TIGR02784">
    <property type="entry name" value="addA_alphas"/>
    <property type="match status" value="1"/>
</dbReference>
<keyword evidence="5 15" id="KW-0347">Helicase</keyword>
<reference evidence="20" key="1">
    <citation type="journal article" date="2019" name="Int. J. Syst. Evol. Microbiol.">
        <title>The Global Catalogue of Microorganisms (GCM) 10K type strain sequencing project: providing services to taxonomists for standard genome sequencing and annotation.</title>
        <authorList>
            <consortium name="The Broad Institute Genomics Platform"/>
            <consortium name="The Broad Institute Genome Sequencing Center for Infectious Disease"/>
            <person name="Wu L."/>
            <person name="Ma J."/>
        </authorList>
    </citation>
    <scope>NUCLEOTIDE SEQUENCE [LARGE SCALE GENOMIC DNA]</scope>
    <source>
        <strain evidence="20">KCTC 52487</strain>
    </source>
</reference>
<dbReference type="RefSeq" id="WP_343164529.1">
    <property type="nucleotide sequence ID" value="NZ_JBHRSV010000016.1"/>
</dbReference>
<sequence length="1180" mass="128440">MTSVIARASEAQARAADPGYNIFVEANAGSGKTRVLVDRVTRLLLNEVAPDTILCLTYTKAAAGEMKTRLFDRLGGWSVLADEPLEAELKRLIGEPSRDDLTRARRLFARALETPGGLKIQTIHAFCEGLLKRFPLEAGVPPGFDVVDEAHAERFRRTARSAVMRAAGRDKGMRSALETLAARSSEALDQVLTEAVFDRQRLGDLFETPGTESLIARLHEALGIPEGLTADAARIEAWEDTDFARLKAAEAEMQHAVKDTERKHAAAIGAAFAAPSSVLAYEAYCAVFLTQKGEPRAESRFLTVDFKRDFPLIADFILDERERIVASITRVRAAQVAGDTAAALRIASVFLSAYGEALTTARKLDFSDLVHAAARLLKRSEAADWVRYRMDGGIRHILVDEAQDTAPEQWSLIEAIADEFFTGGRETEETVFCVGDEKQSIYSFQGADPKGFIAWGERLAGKATLAEKRFDRPGLAASFRSSGLVLAAVDLAFGPEGGAPEVKFVVTEAEQYARSETAFTRYQSHLPAFDKPGTIEIWPLVPRPEKAEAVDPFSPVDLDSPGSPKMQLAAAIAGEIERMLKAGEAVPDRDAPSGERAVQPQDIMILVRKRDGFFSEVIRQLKIRNVPVAGADRMVLTQQVAVQDLLSLARFALNPDDELSLAEVLKSPFFHAAGGPFVLDDAALYDLAYGRGGKTLWQVLRESREARFAEAREALERVLGSARTTGVHSVFARFLGEVTSTGETRLKRVFARLGEEQRDAIEEFLARALAFEREETPSLTRFVGAMDRETGEIKREMEAGRGEVRVMTVHASKGLEAPVVFLPDTVSPPSPGSKSSLFRSADFGWVWGLKKDAEPDLPAALRAAEAERAEGESWRQLYVALTRAESRLVVCGAAMGNRKEGLAERSWYDRLNTLWAGESWTEFASPVPGAILPGRRLGEAPKALGAVTGKTREDTVPDWAISAAPVEHAPRRSMAPSQLAAESEPAALSPLSGSQDHRFRRGNLVHKLLQTLPDLPDERRAGAAERYLERQPDLPDTERAEIAAETLAVLNHPDFAPIFGPGSRAEVSIGGHAPGLPENVTLSGQIDRLVVTGQDVLVIDYKTNRPPPGDLAGVADIYWMQMAAYRALLQAIHPGKTVRCALLWTDGPRLMELPGDSLDAALAKGFAAQAAKLDDAAAAS</sequence>
<evidence type="ECO:0000256" key="1">
    <source>
        <dbReference type="ARBA" id="ARBA00022722"/>
    </source>
</evidence>
<evidence type="ECO:0000313" key="19">
    <source>
        <dbReference type="EMBL" id="MFC2926216.1"/>
    </source>
</evidence>
<evidence type="ECO:0000256" key="16">
    <source>
        <dbReference type="SAM" id="MobiDB-lite"/>
    </source>
</evidence>
<keyword evidence="10" id="KW-0413">Isomerase</keyword>
<dbReference type="InterPro" id="IPR038726">
    <property type="entry name" value="PDDEXK_AddAB-type"/>
</dbReference>
<evidence type="ECO:0000256" key="11">
    <source>
        <dbReference type="ARBA" id="ARBA00034617"/>
    </source>
</evidence>
<dbReference type="PANTHER" id="PTHR11070:SF2">
    <property type="entry name" value="ATP-DEPENDENT DNA HELICASE SRS2"/>
    <property type="match status" value="1"/>
</dbReference>
<feature type="region of interest" description="Disordered" evidence="16">
    <location>
        <begin position="967"/>
        <end position="995"/>
    </location>
</feature>
<keyword evidence="9" id="KW-0234">DNA repair</keyword>
<dbReference type="PROSITE" id="PS51198">
    <property type="entry name" value="UVRD_HELICASE_ATP_BIND"/>
    <property type="match status" value="1"/>
</dbReference>
<organism evidence="19 20">
    <name type="scientific">Hyphobacterium vulgare</name>
    <dbReference type="NCBI Taxonomy" id="1736751"/>
    <lineage>
        <taxon>Bacteria</taxon>
        <taxon>Pseudomonadati</taxon>
        <taxon>Pseudomonadota</taxon>
        <taxon>Alphaproteobacteria</taxon>
        <taxon>Maricaulales</taxon>
        <taxon>Maricaulaceae</taxon>
        <taxon>Hyphobacterium</taxon>
    </lineage>
</organism>
<dbReference type="InterPro" id="IPR014016">
    <property type="entry name" value="UvrD-like_ATP-bd"/>
</dbReference>
<dbReference type="Pfam" id="PF00580">
    <property type="entry name" value="UvrD-helicase"/>
    <property type="match status" value="1"/>
</dbReference>
<feature type="binding site" evidence="15">
    <location>
        <begin position="26"/>
        <end position="33"/>
    </location>
    <ligand>
        <name>ATP</name>
        <dbReference type="ChEBI" id="CHEBI:30616"/>
    </ligand>
</feature>
<name>A0ABV6ZXV5_9PROT</name>
<comment type="caution">
    <text evidence="19">The sequence shown here is derived from an EMBL/GenBank/DDBJ whole genome shotgun (WGS) entry which is preliminary data.</text>
</comment>
<gene>
    <name evidence="19" type="primary">addA</name>
    <name evidence="19" type="ORF">ACFOOR_08865</name>
</gene>
<dbReference type="PANTHER" id="PTHR11070">
    <property type="entry name" value="UVRD / RECB / PCRA DNA HELICASE FAMILY MEMBER"/>
    <property type="match status" value="1"/>
</dbReference>
<dbReference type="InterPro" id="IPR011604">
    <property type="entry name" value="PDDEXK-like_dom_sf"/>
</dbReference>
<dbReference type="SUPFAM" id="SSF52540">
    <property type="entry name" value="P-loop containing nucleoside triphosphate hydrolases"/>
    <property type="match status" value="1"/>
</dbReference>
<evidence type="ECO:0000256" key="2">
    <source>
        <dbReference type="ARBA" id="ARBA00022741"/>
    </source>
</evidence>
<feature type="domain" description="UvrD-like helicase C-terminal" evidence="18">
    <location>
        <begin position="519"/>
        <end position="814"/>
    </location>
</feature>
<dbReference type="SUPFAM" id="SSF52980">
    <property type="entry name" value="Restriction endonuclease-like"/>
    <property type="match status" value="1"/>
</dbReference>
<dbReference type="GO" id="GO:0004386">
    <property type="term" value="F:helicase activity"/>
    <property type="evidence" value="ECO:0007669"/>
    <property type="project" value="UniProtKB-KW"/>
</dbReference>
<keyword evidence="6" id="KW-0269">Exonuclease</keyword>
<evidence type="ECO:0000256" key="10">
    <source>
        <dbReference type="ARBA" id="ARBA00023235"/>
    </source>
</evidence>
<dbReference type="InterPro" id="IPR014151">
    <property type="entry name" value="DNA_helicase_AddA"/>
</dbReference>
<evidence type="ECO:0000259" key="17">
    <source>
        <dbReference type="PROSITE" id="PS51198"/>
    </source>
</evidence>
<comment type="catalytic activity">
    <reaction evidence="14">
        <text>ATP + H2O = ADP + phosphate + H(+)</text>
        <dbReference type="Rhea" id="RHEA:13065"/>
        <dbReference type="ChEBI" id="CHEBI:15377"/>
        <dbReference type="ChEBI" id="CHEBI:15378"/>
        <dbReference type="ChEBI" id="CHEBI:30616"/>
        <dbReference type="ChEBI" id="CHEBI:43474"/>
        <dbReference type="ChEBI" id="CHEBI:456216"/>
        <dbReference type="EC" id="5.6.2.4"/>
    </reaction>
</comment>
<evidence type="ECO:0000256" key="15">
    <source>
        <dbReference type="PROSITE-ProRule" id="PRU00560"/>
    </source>
</evidence>
<dbReference type="InterPro" id="IPR000212">
    <property type="entry name" value="DNA_helicase_UvrD/REP"/>
</dbReference>
<keyword evidence="3" id="KW-0227">DNA damage</keyword>
<evidence type="ECO:0000256" key="9">
    <source>
        <dbReference type="ARBA" id="ARBA00023204"/>
    </source>
</evidence>
<dbReference type="Gene3D" id="1.10.486.10">
    <property type="entry name" value="PCRA, domain 4"/>
    <property type="match status" value="1"/>
</dbReference>
<evidence type="ECO:0000256" key="5">
    <source>
        <dbReference type="ARBA" id="ARBA00022806"/>
    </source>
</evidence>
<accession>A0ABV6ZXV5</accession>
<dbReference type="Proteomes" id="UP001595379">
    <property type="component" value="Unassembled WGS sequence"/>
</dbReference>
<evidence type="ECO:0000256" key="14">
    <source>
        <dbReference type="ARBA" id="ARBA00048988"/>
    </source>
</evidence>
<evidence type="ECO:0000259" key="18">
    <source>
        <dbReference type="PROSITE" id="PS51217"/>
    </source>
</evidence>
<dbReference type="PROSITE" id="PS51217">
    <property type="entry name" value="UVRD_HELICASE_CTER"/>
    <property type="match status" value="1"/>
</dbReference>
<evidence type="ECO:0000256" key="3">
    <source>
        <dbReference type="ARBA" id="ARBA00022763"/>
    </source>
</evidence>
<comment type="catalytic activity">
    <reaction evidence="11">
        <text>Couples ATP hydrolysis with the unwinding of duplex DNA by translocating in the 3'-5' direction.</text>
        <dbReference type="EC" id="5.6.2.4"/>
    </reaction>
</comment>
<keyword evidence="2 15" id="KW-0547">Nucleotide-binding</keyword>
<evidence type="ECO:0000256" key="7">
    <source>
        <dbReference type="ARBA" id="ARBA00022840"/>
    </source>
</evidence>
<protein>
    <recommendedName>
        <fullName evidence="12">DNA 3'-5' helicase</fullName>
        <ecNumber evidence="12">5.6.2.4</ecNumber>
    </recommendedName>
    <alternativeName>
        <fullName evidence="13">DNA 3'-5' helicase II</fullName>
    </alternativeName>
</protein>